<feature type="region of interest" description="Disordered" evidence="1">
    <location>
        <begin position="1"/>
        <end position="23"/>
    </location>
</feature>
<dbReference type="InterPro" id="IPR005025">
    <property type="entry name" value="FMN_Rdtase-like_dom"/>
</dbReference>
<accession>A0ABY7NFP4</accession>
<name>A0ABY7NFP4_9MICO</name>
<dbReference type="Proteomes" id="UP001212421">
    <property type="component" value="Chromosome"/>
</dbReference>
<dbReference type="EMBL" id="CP075584">
    <property type="protein sequence ID" value="WBM81347.1"/>
    <property type="molecule type" value="Genomic_DNA"/>
</dbReference>
<dbReference type="Pfam" id="PF03358">
    <property type="entry name" value="FMN_red"/>
    <property type="match status" value="1"/>
</dbReference>
<evidence type="ECO:0000256" key="1">
    <source>
        <dbReference type="SAM" id="MobiDB-lite"/>
    </source>
</evidence>
<organism evidence="3 4">
    <name type="scientific">Cryobacterium breve</name>
    <dbReference type="NCBI Taxonomy" id="1259258"/>
    <lineage>
        <taxon>Bacteria</taxon>
        <taxon>Bacillati</taxon>
        <taxon>Actinomycetota</taxon>
        <taxon>Actinomycetes</taxon>
        <taxon>Micrococcales</taxon>
        <taxon>Microbacteriaceae</taxon>
        <taxon>Cryobacterium</taxon>
    </lineage>
</organism>
<protein>
    <submittedName>
        <fullName evidence="3">NAD(P)H-dependent oxidoreductase</fullName>
    </submittedName>
</protein>
<dbReference type="SUPFAM" id="SSF52218">
    <property type="entry name" value="Flavoproteins"/>
    <property type="match status" value="1"/>
</dbReference>
<evidence type="ECO:0000313" key="4">
    <source>
        <dbReference type="Proteomes" id="UP001212421"/>
    </source>
</evidence>
<evidence type="ECO:0000259" key="2">
    <source>
        <dbReference type="Pfam" id="PF03358"/>
    </source>
</evidence>
<feature type="domain" description="NADPH-dependent FMN reductase-like" evidence="2">
    <location>
        <begin position="13"/>
        <end position="143"/>
    </location>
</feature>
<dbReference type="PANTHER" id="PTHR30543">
    <property type="entry name" value="CHROMATE REDUCTASE"/>
    <property type="match status" value="1"/>
</dbReference>
<dbReference type="RefSeq" id="WP_281536249.1">
    <property type="nucleotide sequence ID" value="NZ_CP075584.1"/>
</dbReference>
<reference evidence="3 4" key="1">
    <citation type="submission" date="2021-05" db="EMBL/GenBank/DDBJ databases">
        <authorList>
            <person name="Kumar R."/>
            <person name="Kumar A."/>
            <person name="Mukhia S."/>
        </authorList>
    </citation>
    <scope>NUCLEOTIDE SEQUENCE [LARGE SCALE GENOMIC DNA]</scope>
    <source>
        <strain evidence="3 4">ERMR7:08</strain>
    </source>
</reference>
<sequence>MNGKYEDETPPLVSGSTRQSSTNNAALTTVRDLAPTGSVALVYEGLSALPAFNPDDDHDPVPGAVAELRQQISDADVVVFSTPEYAGTLPGSLKNLLDWTVGSSVLARKPVAWINVASPGRGHGALATLRSVLGYVDAEVLDGACIDLPIGRDLVAAGAVGTQPEREALASWWVTMQEHWPANKLDETR</sequence>
<dbReference type="InterPro" id="IPR050712">
    <property type="entry name" value="NAD(P)H-dep_reductase"/>
</dbReference>
<keyword evidence="4" id="KW-1185">Reference proteome</keyword>
<dbReference type="Gene3D" id="3.40.50.360">
    <property type="match status" value="1"/>
</dbReference>
<gene>
    <name evidence="3" type="ORF">KIV56_01455</name>
</gene>
<evidence type="ECO:0000313" key="3">
    <source>
        <dbReference type="EMBL" id="WBM81347.1"/>
    </source>
</evidence>
<proteinExistence type="predicted"/>
<dbReference type="PANTHER" id="PTHR30543:SF21">
    <property type="entry name" value="NAD(P)H-DEPENDENT FMN REDUCTASE LOT6"/>
    <property type="match status" value="1"/>
</dbReference>
<dbReference type="InterPro" id="IPR029039">
    <property type="entry name" value="Flavoprotein-like_sf"/>
</dbReference>
<feature type="compositionally biased region" description="Polar residues" evidence="1">
    <location>
        <begin position="14"/>
        <end position="23"/>
    </location>
</feature>